<reference evidence="4 5" key="1">
    <citation type="journal article" date="2012" name="J. Bacteriol.">
        <title>Complete Genome Sequence of Leptospirillum ferrooxidans Strain C2-3, Isolated from a Fresh Volcanic Ash Deposit on the Island of Miyake, Japan.</title>
        <authorList>
            <person name="Fujimura R."/>
            <person name="Sato Y."/>
            <person name="Nishizawa T."/>
            <person name="Oshima K."/>
            <person name="Kim S.-W."/>
            <person name="Hattori M."/>
            <person name="Kamijo T."/>
            <person name="Ohta H."/>
        </authorList>
    </citation>
    <scope>NUCLEOTIDE SEQUENCE [LARGE SCALE GENOMIC DNA]</scope>
    <source>
        <strain evidence="4 5">C2-3</strain>
    </source>
</reference>
<evidence type="ECO:0000259" key="3">
    <source>
        <dbReference type="Pfam" id="PF01494"/>
    </source>
</evidence>
<keyword evidence="2 4" id="KW-0503">Monooxygenase</keyword>
<dbReference type="Gene3D" id="3.50.50.60">
    <property type="entry name" value="FAD/NAD(P)-binding domain"/>
    <property type="match status" value="2"/>
</dbReference>
<organism evidence="4 5">
    <name type="scientific">Leptospirillum ferrooxidans (strain C2-3)</name>
    <dbReference type="NCBI Taxonomy" id="1162668"/>
    <lineage>
        <taxon>Bacteria</taxon>
        <taxon>Pseudomonadati</taxon>
        <taxon>Nitrospirota</taxon>
        <taxon>Nitrospiria</taxon>
        <taxon>Nitrospirales</taxon>
        <taxon>Nitrospiraceae</taxon>
        <taxon>Leptospirillum</taxon>
    </lineage>
</organism>
<dbReference type="HOGENOM" id="CLU_009665_19_5_0"/>
<dbReference type="PRINTS" id="PR00420">
    <property type="entry name" value="RNGMNOXGNASE"/>
</dbReference>
<dbReference type="eggNOG" id="COG0654">
    <property type="taxonomic scope" value="Bacteria"/>
</dbReference>
<dbReference type="PANTHER" id="PTHR13789:SF309">
    <property type="entry name" value="PUTATIVE (AFU_ORTHOLOGUE AFUA_6G14510)-RELATED"/>
    <property type="match status" value="1"/>
</dbReference>
<dbReference type="GO" id="GO:0004497">
    <property type="term" value="F:monooxygenase activity"/>
    <property type="evidence" value="ECO:0007669"/>
    <property type="project" value="UniProtKB-KW"/>
</dbReference>
<keyword evidence="5" id="KW-1185">Reference proteome</keyword>
<dbReference type="PANTHER" id="PTHR13789">
    <property type="entry name" value="MONOOXYGENASE"/>
    <property type="match status" value="1"/>
</dbReference>
<accession>I0IMP9</accession>
<dbReference type="EMBL" id="AP012342">
    <property type="protein sequence ID" value="BAM06548.1"/>
    <property type="molecule type" value="Genomic_DNA"/>
</dbReference>
<evidence type="ECO:0000256" key="2">
    <source>
        <dbReference type="ARBA" id="ARBA00023033"/>
    </source>
</evidence>
<dbReference type="GO" id="GO:0071949">
    <property type="term" value="F:FAD binding"/>
    <property type="evidence" value="ECO:0007669"/>
    <property type="project" value="InterPro"/>
</dbReference>
<dbReference type="PATRIC" id="fig|1162668.3.peg.983"/>
<name>I0IMP9_LEPFC</name>
<proteinExistence type="predicted"/>
<protein>
    <submittedName>
        <fullName evidence="4">Putative monooxygenase</fullName>
    </submittedName>
</protein>
<dbReference type="AlphaFoldDB" id="I0IMP9"/>
<dbReference type="SUPFAM" id="SSF51905">
    <property type="entry name" value="FAD/NAD(P)-binding domain"/>
    <property type="match status" value="1"/>
</dbReference>
<sequence length="431" mass="48349">MIPSGKDLLSLDHEYDVIVAGAGPGGLTLSCFLGKRGFRVLLVDPRESMSPLGRGELIQPLGLGILEDLGLLGPLLLQEHVRYDQFHFFGFDRKPLMTSSYQGKGLTYDWALSVEPYLQDSLMWKMLESLPSVTLFPGGRYLSHETRDNGVYVQIEKRGGVQTIQGKVLVGDDGRDSRLRKNLALPGVVKEYKDSYVSWSFEIPENLSLESPASDMSARYYLGPGEIFFLFATSSRKRFFLYMLKDRKIDEFVSRGNSDFLKRVDQCIPGLGDVLISAGFPGVSALKEWVIQKVDLEQWAKDYAVVIGDAAHATNPHVAQGRNQAMEDGRLLASHLETALSNPSTSLLDELRKFENIRITKTKALHHLADEMCFVWNSDNPLIVWGREQVFRGISKTPSLNRKIVRTIAGEDFLPLSLFDRINAFLKGLMQ</sequence>
<dbReference type="InterPro" id="IPR002938">
    <property type="entry name" value="FAD-bd"/>
</dbReference>
<gene>
    <name evidence="4" type="ordered locus">LFE_0838</name>
</gene>
<dbReference type="STRING" id="1162668.LFE_0838"/>
<dbReference type="Pfam" id="PF01494">
    <property type="entry name" value="FAD_binding_3"/>
    <property type="match status" value="1"/>
</dbReference>
<dbReference type="InterPro" id="IPR050493">
    <property type="entry name" value="FAD-dep_Monooxygenase_BioMet"/>
</dbReference>
<reference evidence="5" key="2">
    <citation type="submission" date="2012-03" db="EMBL/GenBank/DDBJ databases">
        <title>The complete genome sequence of the pioneer microbe on fresh volcanic deposit, Leptospirillum ferrooxidans strain C2-3.</title>
        <authorList>
            <person name="Fujimura R."/>
            <person name="Sato Y."/>
            <person name="Nishizawa T."/>
            <person name="Nanba K."/>
            <person name="Oshima K."/>
            <person name="Hattori M."/>
            <person name="Kamijo T."/>
            <person name="Ohta H."/>
        </authorList>
    </citation>
    <scope>NUCLEOTIDE SEQUENCE [LARGE SCALE GENOMIC DNA]</scope>
    <source>
        <strain evidence="5">C2-3</strain>
    </source>
</reference>
<dbReference type="PROSITE" id="PS51257">
    <property type="entry name" value="PROKAR_LIPOPROTEIN"/>
    <property type="match status" value="1"/>
</dbReference>
<evidence type="ECO:0000313" key="5">
    <source>
        <dbReference type="Proteomes" id="UP000007382"/>
    </source>
</evidence>
<dbReference type="Proteomes" id="UP000007382">
    <property type="component" value="Chromosome"/>
</dbReference>
<dbReference type="KEGG" id="lfc:LFE_0838"/>
<keyword evidence="1" id="KW-0560">Oxidoreductase</keyword>
<evidence type="ECO:0000313" key="4">
    <source>
        <dbReference type="EMBL" id="BAM06548.1"/>
    </source>
</evidence>
<feature type="domain" description="FAD-binding" evidence="3">
    <location>
        <begin position="14"/>
        <end position="350"/>
    </location>
</feature>
<dbReference type="InterPro" id="IPR036188">
    <property type="entry name" value="FAD/NAD-bd_sf"/>
</dbReference>
<evidence type="ECO:0000256" key="1">
    <source>
        <dbReference type="ARBA" id="ARBA00023002"/>
    </source>
</evidence>